<feature type="chain" id="PRO_5031175849" evidence="3">
    <location>
        <begin position="17"/>
        <end position="377"/>
    </location>
</feature>
<keyword evidence="3" id="KW-0732">Signal</keyword>
<feature type="transmembrane region" description="Helical" evidence="2">
    <location>
        <begin position="241"/>
        <end position="267"/>
    </location>
</feature>
<evidence type="ECO:0000256" key="1">
    <source>
        <dbReference type="SAM" id="MobiDB-lite"/>
    </source>
</evidence>
<gene>
    <name evidence="4" type="ORF">OAUR00152_LOCUS38900</name>
</gene>
<evidence type="ECO:0000313" key="4">
    <source>
        <dbReference type="EMBL" id="CAE2283327.1"/>
    </source>
</evidence>
<feature type="compositionally biased region" description="Acidic residues" evidence="1">
    <location>
        <begin position="81"/>
        <end position="90"/>
    </location>
</feature>
<keyword evidence="2" id="KW-0472">Membrane</keyword>
<dbReference type="EMBL" id="HBKQ01056890">
    <property type="protein sequence ID" value="CAE2283327.1"/>
    <property type="molecule type" value="Transcribed_RNA"/>
</dbReference>
<evidence type="ECO:0000256" key="2">
    <source>
        <dbReference type="SAM" id="Phobius"/>
    </source>
</evidence>
<evidence type="ECO:0000256" key="3">
    <source>
        <dbReference type="SAM" id="SignalP"/>
    </source>
</evidence>
<feature type="signal peptide" evidence="3">
    <location>
        <begin position="1"/>
        <end position="16"/>
    </location>
</feature>
<sequence length="377" mass="40471">MMVILATIVLPSVLLAPDLVIGWSGWPPSGCRTRERNAAFVRTCTLAGSTSREMCGARSRAVFQAKSGAKSSSDDDHDGKEDDDGSEAEIPEIGTTLGSSASRTIIEGIEDAVRAAGLGDENYKFGDLSRRTLSDFTKVTEGAIRGATGNETYEFGDYTKRAVSDIKKTAEDAAKVVTKNEEFELGLYARVLLRGRERVTKKQDKFVSELISDLLGDYNIPFFENLTSEQKRGLVRALIQLAALACLSLNFVMNIFSGIAVVSAWAATASKTGSSPLSSAASWGAFLSSHSTLRIFTGPATMPVQCVAALFLAPRYKRWLLWLQTSLSDKFGRGTVKLSHRIGAIGAAWLCINCIGIAGVTLVGVWIAGAMLGIPLR</sequence>
<reference evidence="4" key="1">
    <citation type="submission" date="2021-01" db="EMBL/GenBank/DDBJ databases">
        <authorList>
            <person name="Corre E."/>
            <person name="Pelletier E."/>
            <person name="Niang G."/>
            <person name="Scheremetjew M."/>
            <person name="Finn R."/>
            <person name="Kale V."/>
            <person name="Holt S."/>
            <person name="Cochrane G."/>
            <person name="Meng A."/>
            <person name="Brown T."/>
            <person name="Cohen L."/>
        </authorList>
    </citation>
    <scope>NUCLEOTIDE SEQUENCE</scope>
    <source>
        <strain evidence="4">Isolate 1302-5</strain>
    </source>
</reference>
<keyword evidence="2" id="KW-0812">Transmembrane</keyword>
<feature type="region of interest" description="Disordered" evidence="1">
    <location>
        <begin position="66"/>
        <end position="94"/>
    </location>
</feature>
<proteinExistence type="predicted"/>
<dbReference type="AlphaFoldDB" id="A0A7S4K556"/>
<feature type="transmembrane region" description="Helical" evidence="2">
    <location>
        <begin position="347"/>
        <end position="374"/>
    </location>
</feature>
<protein>
    <submittedName>
        <fullName evidence="4">Uncharacterized protein</fullName>
    </submittedName>
</protein>
<name>A0A7S4K556_9STRA</name>
<organism evidence="4">
    <name type="scientific">Odontella aurita</name>
    <dbReference type="NCBI Taxonomy" id="265563"/>
    <lineage>
        <taxon>Eukaryota</taxon>
        <taxon>Sar</taxon>
        <taxon>Stramenopiles</taxon>
        <taxon>Ochrophyta</taxon>
        <taxon>Bacillariophyta</taxon>
        <taxon>Mediophyceae</taxon>
        <taxon>Biddulphiophycidae</taxon>
        <taxon>Eupodiscales</taxon>
        <taxon>Odontellaceae</taxon>
        <taxon>Odontella</taxon>
    </lineage>
</organism>
<accession>A0A7S4K556</accession>
<keyword evidence="2" id="KW-1133">Transmembrane helix</keyword>